<comment type="function">
    <text evidence="2">Catalyzes the formation of N(4)-acetylcytidine (ac(4)C) at the wobble position of elongator tRNA(Met), using acetate and ATP as substrates. First activates an acetate ion to form acetyladenylate (Ac-AMP) and then transfers the acetyl group to tRNA to form ac(4)C34.</text>
</comment>
<evidence type="ECO:0000313" key="4">
    <source>
        <dbReference type="Proteomes" id="UP000461585"/>
    </source>
</evidence>
<dbReference type="Proteomes" id="UP000461585">
    <property type="component" value="Unassembled WGS sequence"/>
</dbReference>
<dbReference type="SUPFAM" id="SSF52374">
    <property type="entry name" value="Nucleotidylyl transferase"/>
    <property type="match status" value="1"/>
</dbReference>
<gene>
    <name evidence="2" type="primary">tmcAL</name>
    <name evidence="3" type="ORF">GXN74_03825</name>
</gene>
<dbReference type="InterPro" id="IPR014729">
    <property type="entry name" value="Rossmann-like_a/b/a_fold"/>
</dbReference>
<keyword evidence="2" id="KW-0067">ATP-binding</keyword>
<dbReference type="EMBL" id="JAAEEH010000007">
    <property type="protein sequence ID" value="NDL66875.1"/>
    <property type="molecule type" value="Genomic_DNA"/>
</dbReference>
<dbReference type="EC" id="6.3.4.-" evidence="2"/>
<feature type="binding site" evidence="2">
    <location>
        <position position="191"/>
    </location>
    <ligand>
        <name>ATP</name>
        <dbReference type="ChEBI" id="CHEBI:30616"/>
    </ligand>
</feature>
<comment type="similarity">
    <text evidence="2">Belongs to the TmcAL family.</text>
</comment>
<keyword evidence="2" id="KW-0547">Nucleotide-binding</keyword>
<dbReference type="AlphaFoldDB" id="A0A7X5HUE3"/>
<accession>A0A7X5HUE3</accession>
<dbReference type="Gene3D" id="3.40.50.620">
    <property type="entry name" value="HUPs"/>
    <property type="match status" value="1"/>
</dbReference>
<keyword evidence="3" id="KW-0808">Transferase</keyword>
<dbReference type="PANTHER" id="PTHR37825">
    <property type="entry name" value="TRNA(MET) CYTIDINE ACETATE LIGASE"/>
    <property type="match status" value="1"/>
</dbReference>
<evidence type="ECO:0000256" key="1">
    <source>
        <dbReference type="ARBA" id="ARBA00022694"/>
    </source>
</evidence>
<evidence type="ECO:0000256" key="2">
    <source>
        <dbReference type="HAMAP-Rule" id="MF_01539"/>
    </source>
</evidence>
<dbReference type="InterPro" id="IPR008513">
    <property type="entry name" value="tRNA(Met)_cyd_acetate_ligase"/>
</dbReference>
<keyword evidence="2" id="KW-0694">RNA-binding</keyword>
<dbReference type="RefSeq" id="WP_162369604.1">
    <property type="nucleotide sequence ID" value="NZ_JAAEEH010000007.1"/>
</dbReference>
<dbReference type="HAMAP" id="MF_01539">
    <property type="entry name" value="TmcAL"/>
    <property type="match status" value="1"/>
</dbReference>
<evidence type="ECO:0000313" key="3">
    <source>
        <dbReference type="EMBL" id="NDL66875.1"/>
    </source>
</evidence>
<reference evidence="3 4" key="1">
    <citation type="submission" date="2020-01" db="EMBL/GenBank/DDBJ databases">
        <title>Anaeroalcalibacter tamaniensis gen. nov., sp. nov., moderately halophilic strictly anaerobic fermenter bacterium from mud volcano of Taman peninsula.</title>
        <authorList>
            <person name="Frolova A."/>
            <person name="Merkel A.Y."/>
            <person name="Slobodkin A.I."/>
        </authorList>
    </citation>
    <scope>NUCLEOTIDE SEQUENCE [LARGE SCALE GENOMIC DNA]</scope>
    <source>
        <strain evidence="3 4">F-3ap</strain>
    </source>
</reference>
<keyword evidence="4" id="KW-1185">Reference proteome</keyword>
<dbReference type="Pfam" id="PF05636">
    <property type="entry name" value="HIGH_NTase1"/>
    <property type="match status" value="1"/>
</dbReference>
<feature type="binding site" evidence="2">
    <location>
        <begin position="7"/>
        <end position="20"/>
    </location>
    <ligand>
        <name>ATP</name>
        <dbReference type="ChEBI" id="CHEBI:30616"/>
    </ligand>
</feature>
<dbReference type="GO" id="GO:0016879">
    <property type="term" value="F:ligase activity, forming carbon-nitrogen bonds"/>
    <property type="evidence" value="ECO:0007669"/>
    <property type="project" value="UniProtKB-UniRule"/>
</dbReference>
<keyword evidence="2" id="KW-0436">Ligase</keyword>
<comment type="caution">
    <text evidence="2">Lacks conserved residue(s) required for the propagation of feature annotation.</text>
</comment>
<dbReference type="GO" id="GO:0000049">
    <property type="term" value="F:tRNA binding"/>
    <property type="evidence" value="ECO:0007669"/>
    <property type="project" value="UniProtKB-KW"/>
</dbReference>
<keyword evidence="1 2" id="KW-0819">tRNA processing</keyword>
<dbReference type="PANTHER" id="PTHR37825:SF1">
    <property type="entry name" value="TRNA(MET) CYTIDINE ACETATE LIGASE"/>
    <property type="match status" value="1"/>
</dbReference>
<organism evidence="3 4">
    <name type="scientific">Anaerotalea alkaliphila</name>
    <dbReference type="NCBI Taxonomy" id="2662126"/>
    <lineage>
        <taxon>Bacteria</taxon>
        <taxon>Bacillati</taxon>
        <taxon>Bacillota</taxon>
        <taxon>Clostridia</taxon>
        <taxon>Eubacteriales</taxon>
        <taxon>Anaerotalea</taxon>
    </lineage>
</organism>
<dbReference type="NCBIfam" id="NF010191">
    <property type="entry name" value="PRK13670.1"/>
    <property type="match status" value="1"/>
</dbReference>
<protein>
    <recommendedName>
        <fullName evidence="2">tRNA(Met) cytidine acetate ligase</fullName>
        <ecNumber evidence="2">6.3.4.-</ecNumber>
    </recommendedName>
</protein>
<proteinExistence type="inferred from homology"/>
<feature type="binding site" evidence="2">
    <location>
        <position position="102"/>
    </location>
    <ligand>
        <name>ATP</name>
        <dbReference type="ChEBI" id="CHEBI:30616"/>
    </ligand>
</feature>
<comment type="subcellular location">
    <subcellularLocation>
        <location evidence="2">Cytoplasm</location>
    </subcellularLocation>
</comment>
<keyword evidence="2" id="KW-0963">Cytoplasm</keyword>
<feature type="binding site" evidence="2">
    <location>
        <position position="166"/>
    </location>
    <ligand>
        <name>ATP</name>
        <dbReference type="ChEBI" id="CHEBI:30616"/>
    </ligand>
</feature>
<dbReference type="GO" id="GO:0016740">
    <property type="term" value="F:transferase activity"/>
    <property type="evidence" value="ECO:0007669"/>
    <property type="project" value="UniProtKB-KW"/>
</dbReference>
<dbReference type="GO" id="GO:0005737">
    <property type="term" value="C:cytoplasm"/>
    <property type="evidence" value="ECO:0007669"/>
    <property type="project" value="UniProtKB-SubCell"/>
</dbReference>
<dbReference type="GO" id="GO:0006400">
    <property type="term" value="P:tRNA modification"/>
    <property type="evidence" value="ECO:0007669"/>
    <property type="project" value="UniProtKB-UniRule"/>
</dbReference>
<comment type="catalytic activity">
    <reaction evidence="2">
        <text>cytidine(34) in elongator tRNA(Met) + acetate + ATP = N(4)-acetylcytidine(34) in elongator tRNA(Met) + AMP + diphosphate</text>
        <dbReference type="Rhea" id="RHEA:58144"/>
        <dbReference type="Rhea" id="RHEA-COMP:10693"/>
        <dbReference type="Rhea" id="RHEA-COMP:10694"/>
        <dbReference type="ChEBI" id="CHEBI:30089"/>
        <dbReference type="ChEBI" id="CHEBI:30616"/>
        <dbReference type="ChEBI" id="CHEBI:33019"/>
        <dbReference type="ChEBI" id="CHEBI:74900"/>
        <dbReference type="ChEBI" id="CHEBI:82748"/>
        <dbReference type="ChEBI" id="CHEBI:456215"/>
    </reaction>
</comment>
<dbReference type="GO" id="GO:0005524">
    <property type="term" value="F:ATP binding"/>
    <property type="evidence" value="ECO:0007669"/>
    <property type="project" value="UniProtKB-KW"/>
</dbReference>
<keyword evidence="2" id="KW-0820">tRNA-binding</keyword>
<sequence>MKTIGIVAEYNPFHKGHAHQVRMVRETTGAEHVVAIMSGNYVQRGEPAMFNKWIRTEMALAAGVDLVLELPVAIATSSAEGFAAGAVRGLAATGVVDGLCFGSEGGELGPLDDLAALFLEEPPAYREALGRHLQEGLAFPKARAEAAREVLQAQREALEPLLHSPNNILGIEYLKALRKYRLPLEAVTIRRKGAGYHAEDPGLPFPSATAIRKHLREHGMDHSLEPMLPDTSYRLMLAHMDAWKGARVHPDMFFPFLQYRILQMDPGTMAGIQGIREGLEHRIKEKAREATSWEGLLGALQTKRYPATALSRALLHILLDLKEDRLREQMEGGGCRYLRILGFRKEAGGLLHRMKRNASLPLVSNVADSMGALKGPARSQLLEETASTEVYNLALATRLGIRGRNDFTQSLVVL</sequence>
<name>A0A7X5HUE3_9FIRM</name>
<comment type="caution">
    <text evidence="3">The sequence shown here is derived from an EMBL/GenBank/DDBJ whole genome shotgun (WGS) entry which is preliminary data.</text>
</comment>